<dbReference type="Pfam" id="PF13243">
    <property type="entry name" value="SQHop_cyclase_C"/>
    <property type="match status" value="1"/>
</dbReference>
<dbReference type="Proteomes" id="UP000501240">
    <property type="component" value="Chromosome"/>
</dbReference>
<protein>
    <submittedName>
        <fullName evidence="2">Prenyltransferase and squalene oxidase repeat-containing protein</fullName>
    </submittedName>
</protein>
<name>A0A7D3ZMY0_ACTVE</name>
<keyword evidence="3" id="KW-1185">Reference proteome</keyword>
<evidence type="ECO:0000259" key="1">
    <source>
        <dbReference type="Pfam" id="PF13243"/>
    </source>
</evidence>
<dbReference type="InterPro" id="IPR032696">
    <property type="entry name" value="SQ_cyclase_C"/>
</dbReference>
<dbReference type="InterPro" id="IPR008930">
    <property type="entry name" value="Terpenoid_cyclase/PrenylTrfase"/>
</dbReference>
<dbReference type="UniPathway" id="UPA00337"/>
<gene>
    <name evidence="2" type="ORF">ACTIVE_4364</name>
</gene>
<sequence length="586" mass="61217">MTVGEAEPSTASGEPPPAEVAEAANALVGGLVEAPWGTASASVYETGRVVSLAPWLTGHVRRLRFLLDQQRPDGGWGPPDAGYSLVPTLSATDALLSTLVPEGRAWADGADRAEVASAAERALRLLGDWLDEDGTPDFPDMPAIEHITPSLIEAINGRLDRLRPAPSGDPAFGWSGRLRPPAGMDGSLLPSVRKHLADGGAVPVKLLHALEIAGSSAHGAAAVRPVDVPAPPGVTKSTTFATVGASAAATAAWLGTRGADGGGDPDGAARRYLEAAAGQWGGPVPVATPITNFERGWVLGWLARAGIPFAVPPRLIAEMRASLGEDGAPGGPGLPPDADTSSGVLYALSLLNEPVPPDLLWRYEAGAHFSSWPGEDGRSVTTNAHVLEAFGHFARSVGPGPSGRYAATVRKVAYWLADQQGDEGSWTDRWHASPLYATACCALALDAFGGPDAVPAVDRAVRWVIREQRADGSWGRWDGTAEETAYAVQILCLTRAAAGERPGVPAGDAVAAVRRGDDHLRAAVRRRSEGLRGPGPEGVRGRVADIDSGKHPLWHDKDLYRPITIVQAAVLGALHLARSDARVSRR</sequence>
<dbReference type="SUPFAM" id="SSF48239">
    <property type="entry name" value="Terpenoid cyclases/Protein prenyltransferases"/>
    <property type="match status" value="2"/>
</dbReference>
<dbReference type="EMBL" id="CP053892">
    <property type="protein sequence ID" value="QKG22723.1"/>
    <property type="molecule type" value="Genomic_DNA"/>
</dbReference>
<accession>A0A7D3ZMY0</accession>
<organism evidence="2 3">
    <name type="scientific">Actinomadura verrucosospora</name>
    <dbReference type="NCBI Taxonomy" id="46165"/>
    <lineage>
        <taxon>Bacteria</taxon>
        <taxon>Bacillati</taxon>
        <taxon>Actinomycetota</taxon>
        <taxon>Actinomycetes</taxon>
        <taxon>Streptosporangiales</taxon>
        <taxon>Thermomonosporaceae</taxon>
        <taxon>Actinomadura</taxon>
    </lineage>
</organism>
<dbReference type="RefSeq" id="WP_173096799.1">
    <property type="nucleotide sequence ID" value="NZ_CP053892.1"/>
</dbReference>
<dbReference type="AlphaFoldDB" id="A0A7D3ZMY0"/>
<proteinExistence type="predicted"/>
<dbReference type="Gene3D" id="1.50.10.20">
    <property type="match status" value="2"/>
</dbReference>
<evidence type="ECO:0000313" key="2">
    <source>
        <dbReference type="EMBL" id="QKG22723.1"/>
    </source>
</evidence>
<dbReference type="GO" id="GO:0016740">
    <property type="term" value="F:transferase activity"/>
    <property type="evidence" value="ECO:0007669"/>
    <property type="project" value="UniProtKB-KW"/>
</dbReference>
<reference evidence="2 3" key="1">
    <citation type="submission" date="2020-05" db="EMBL/GenBank/DDBJ databases">
        <title>Actinomadura verrucosospora NRRL-B18236 (PFL_A860) Genome sequencing and assembly.</title>
        <authorList>
            <person name="Samborskyy M."/>
        </authorList>
    </citation>
    <scope>NUCLEOTIDE SEQUENCE [LARGE SCALE GENOMIC DNA]</scope>
    <source>
        <strain evidence="2 3">NRRL:B18236</strain>
    </source>
</reference>
<evidence type="ECO:0000313" key="3">
    <source>
        <dbReference type="Proteomes" id="UP000501240"/>
    </source>
</evidence>
<keyword evidence="2" id="KW-0808">Transferase</keyword>
<feature type="domain" description="Squalene cyclase C-terminal" evidence="1">
    <location>
        <begin position="381"/>
        <end position="483"/>
    </location>
</feature>